<evidence type="ECO:0000256" key="2">
    <source>
        <dbReference type="ARBA" id="ARBA00008239"/>
    </source>
</evidence>
<dbReference type="FunFam" id="3.30.565.10:FF:000009">
    <property type="entry name" value="Molecular chaperone HtpG"/>
    <property type="match status" value="1"/>
</dbReference>
<dbReference type="Gene3D" id="3.30.565.10">
    <property type="entry name" value="Histidine kinase-like ATPase, C-terminal domain"/>
    <property type="match status" value="1"/>
</dbReference>
<organism evidence="10">
    <name type="scientific">Eutreptiella gymnastica</name>
    <dbReference type="NCBI Taxonomy" id="73025"/>
    <lineage>
        <taxon>Eukaryota</taxon>
        <taxon>Discoba</taxon>
        <taxon>Euglenozoa</taxon>
        <taxon>Euglenida</taxon>
        <taxon>Spirocuta</taxon>
        <taxon>Euglenophyceae</taxon>
        <taxon>Eutreptiales</taxon>
        <taxon>Eutreptiaceae</taxon>
        <taxon>Eutreptiella</taxon>
    </lineage>
</organism>
<dbReference type="InterPro" id="IPR003594">
    <property type="entry name" value="HATPase_dom"/>
</dbReference>
<sequence length="1023" mass="114210">MAPLGPTSTLGGVPRVLGSTVRQTTAVGSGWFPDRDAVGLSRATDHVAPAMHPAHRWKQPHSNALGNHPSEPTQWSPLVAVLAMVLGGTGLALMWHRRASSMKPEWVMAAAGPSDKEDIQDVAWTEISAEESSEADIGDADDVSETDDDEVGWKVEEIAEPDEPELERDPNVIPKGQSQKFSFQTETRQILDIVAKSLYTEKEVFIRELISNAADALERKRYLSLSGEADLIAPDGPPEIRLSVDDNAHTFTIQDNGIGMTREELLANLGTIARSGSKAFLEKLKKDNVPGYVLEEETIIGQFGVGFYSVFMVSEQVQVYTRSCIHGSPGYFWEADGSGEFTITEVDGVSPGTKIVLKLDLYEAKYGRESVVSDIIRKYSNFAGFPVYLGENKINTVRALWREPASAVTGVEHTQFYKYIANSTEGYQYKLHYRIDAPVDINAVLYIGKSHREGPGVPRLEPNVSLYCKKVLIRSKCRDLLPDWMRFIHGVVDTEELPLNISRDGTQDPEAWECVKRTLVKRIMTWIATEAESNPSEYVKWFNKFGSFLKEGACSDPVNRLFIAPLLRFESSKTAKGQLTSFNEYVKRMPKYQKRIYFLHAPSRETALASPYYEVFERKGIEVLFMNMRIDEYVMAEYPEFKNYTFYSIENPKPGVANFPDVSTPAARPSMTAGQSNQYREFLFRVLGQKLMDVKVSDRLTHSPAMVISCFEQAASYRHQMEVARLQGQSAPEEQLGLQVLEINSEHPLNHSLCRLAQSSDAADISRAELMAEQLYDNCLIAAGLLDEPRLMLRRLTTLLETGLSILPVGQVVEMDAETPVEQVPKMADTSELLQALGGGRGWKRVKEVEATPQEGTRAQATDLQESLSEEAPVAQMTGLTSTEPEQPVQEHVDASGGAYAPRPVPDWTRVSPRRKKPKQKKADMKAQLDIQMGEVKVDEEREIKAGWSYVDLLGMTREELDQERPTAEGKTLKTDADVAEADIMAQLEAWFQNSASEKEAQEKLTELDALLGGSRDADDNRR</sequence>
<dbReference type="Gene3D" id="3.30.230.80">
    <property type="match status" value="1"/>
</dbReference>
<dbReference type="Pfam" id="PF00183">
    <property type="entry name" value="HSP90"/>
    <property type="match status" value="1"/>
</dbReference>
<dbReference type="NCBIfam" id="NF003555">
    <property type="entry name" value="PRK05218.1"/>
    <property type="match status" value="1"/>
</dbReference>
<evidence type="ECO:0000256" key="4">
    <source>
        <dbReference type="ARBA" id="ARBA00022741"/>
    </source>
</evidence>
<dbReference type="SMART" id="SM00387">
    <property type="entry name" value="HATPase_c"/>
    <property type="match status" value="1"/>
</dbReference>
<evidence type="ECO:0000256" key="3">
    <source>
        <dbReference type="ARBA" id="ARBA00022490"/>
    </source>
</evidence>
<feature type="region of interest" description="Disordered" evidence="8">
    <location>
        <begin position="129"/>
        <end position="149"/>
    </location>
</feature>
<dbReference type="Pfam" id="PF13589">
    <property type="entry name" value="HATPase_c_3"/>
    <property type="match status" value="1"/>
</dbReference>
<evidence type="ECO:0000256" key="6">
    <source>
        <dbReference type="ARBA" id="ARBA00023016"/>
    </source>
</evidence>
<dbReference type="InterPro" id="IPR037196">
    <property type="entry name" value="HSP90_C"/>
</dbReference>
<keyword evidence="3" id="KW-0963">Cytoplasm</keyword>
<gene>
    <name evidence="10" type="ORF">EGYM00392_LOCUS12248</name>
</gene>
<name>A0A7S1I4X6_9EUGL</name>
<dbReference type="SUPFAM" id="SSF54211">
    <property type="entry name" value="Ribosomal protein S5 domain 2-like"/>
    <property type="match status" value="1"/>
</dbReference>
<evidence type="ECO:0000256" key="7">
    <source>
        <dbReference type="ARBA" id="ARBA00023186"/>
    </source>
</evidence>
<dbReference type="InterPro" id="IPR020568">
    <property type="entry name" value="Ribosomal_Su5_D2-typ_SF"/>
</dbReference>
<dbReference type="EMBL" id="HBGA01033969">
    <property type="protein sequence ID" value="CAD9001173.1"/>
    <property type="molecule type" value="Transcribed_RNA"/>
</dbReference>
<keyword evidence="7" id="KW-0143">Chaperone</keyword>
<feature type="domain" description="Histidine kinase/HSP90-like ATPase" evidence="9">
    <location>
        <begin position="201"/>
        <end position="363"/>
    </location>
</feature>
<dbReference type="InterPro" id="IPR036890">
    <property type="entry name" value="HATPase_C_sf"/>
</dbReference>
<dbReference type="PRINTS" id="PR00775">
    <property type="entry name" value="HEATSHOCK90"/>
</dbReference>
<dbReference type="Gene3D" id="3.40.50.11260">
    <property type="match status" value="1"/>
</dbReference>
<dbReference type="Gene3D" id="1.20.120.790">
    <property type="entry name" value="Heat shock protein 90, C-terminal domain"/>
    <property type="match status" value="1"/>
</dbReference>
<evidence type="ECO:0000313" key="10">
    <source>
        <dbReference type="EMBL" id="CAD9001173.1"/>
    </source>
</evidence>
<proteinExistence type="inferred from homology"/>
<keyword evidence="4" id="KW-0547">Nucleotide-binding</keyword>
<dbReference type="GO" id="GO:0051082">
    <property type="term" value="F:unfolded protein binding"/>
    <property type="evidence" value="ECO:0007669"/>
    <property type="project" value="InterPro"/>
</dbReference>
<evidence type="ECO:0000256" key="8">
    <source>
        <dbReference type="SAM" id="MobiDB-lite"/>
    </source>
</evidence>
<comment type="subcellular location">
    <subcellularLocation>
        <location evidence="1">Cytoplasm</location>
    </subcellularLocation>
</comment>
<evidence type="ECO:0000256" key="5">
    <source>
        <dbReference type="ARBA" id="ARBA00022840"/>
    </source>
</evidence>
<keyword evidence="6" id="KW-0346">Stress response</keyword>
<dbReference type="GO" id="GO:0016887">
    <property type="term" value="F:ATP hydrolysis activity"/>
    <property type="evidence" value="ECO:0007669"/>
    <property type="project" value="InterPro"/>
</dbReference>
<dbReference type="SUPFAM" id="SSF55874">
    <property type="entry name" value="ATPase domain of HSP90 chaperone/DNA topoisomerase II/histidine kinase"/>
    <property type="match status" value="1"/>
</dbReference>
<evidence type="ECO:0000259" key="9">
    <source>
        <dbReference type="SMART" id="SM00387"/>
    </source>
</evidence>
<dbReference type="InterPro" id="IPR001404">
    <property type="entry name" value="Hsp90_fam"/>
</dbReference>
<dbReference type="GO" id="GO:0005524">
    <property type="term" value="F:ATP binding"/>
    <property type="evidence" value="ECO:0007669"/>
    <property type="project" value="UniProtKB-KW"/>
</dbReference>
<feature type="compositionally biased region" description="Polar residues" evidence="8">
    <location>
        <begin position="854"/>
        <end position="867"/>
    </location>
</feature>
<dbReference type="SUPFAM" id="SSF110942">
    <property type="entry name" value="HSP90 C-terminal domain"/>
    <property type="match status" value="1"/>
</dbReference>
<dbReference type="InterPro" id="IPR020575">
    <property type="entry name" value="Hsp90_N"/>
</dbReference>
<dbReference type="GO" id="GO:0005737">
    <property type="term" value="C:cytoplasm"/>
    <property type="evidence" value="ECO:0007669"/>
    <property type="project" value="UniProtKB-SubCell"/>
</dbReference>
<dbReference type="CDD" id="cd16927">
    <property type="entry name" value="HATPase_Hsp90-like"/>
    <property type="match status" value="1"/>
</dbReference>
<dbReference type="AlphaFoldDB" id="A0A7S1I4X6"/>
<dbReference type="PANTHER" id="PTHR11528">
    <property type="entry name" value="HEAT SHOCK PROTEIN 90 FAMILY MEMBER"/>
    <property type="match status" value="1"/>
</dbReference>
<comment type="similarity">
    <text evidence="2">Belongs to the heat shock protein 90 family.</text>
</comment>
<evidence type="ECO:0000256" key="1">
    <source>
        <dbReference type="ARBA" id="ARBA00004496"/>
    </source>
</evidence>
<reference evidence="10" key="1">
    <citation type="submission" date="2021-01" db="EMBL/GenBank/DDBJ databases">
        <authorList>
            <person name="Corre E."/>
            <person name="Pelletier E."/>
            <person name="Niang G."/>
            <person name="Scheremetjew M."/>
            <person name="Finn R."/>
            <person name="Kale V."/>
            <person name="Holt S."/>
            <person name="Cochrane G."/>
            <person name="Meng A."/>
            <person name="Brown T."/>
            <person name="Cohen L."/>
        </authorList>
    </citation>
    <scope>NUCLEOTIDE SEQUENCE</scope>
    <source>
        <strain evidence="10">NIES-381</strain>
    </source>
</reference>
<keyword evidence="5" id="KW-0067">ATP-binding</keyword>
<dbReference type="GO" id="GO:0140662">
    <property type="term" value="F:ATP-dependent protein folding chaperone"/>
    <property type="evidence" value="ECO:0007669"/>
    <property type="project" value="InterPro"/>
</dbReference>
<accession>A0A7S1I4X6</accession>
<feature type="region of interest" description="Disordered" evidence="8">
    <location>
        <begin position="852"/>
        <end position="925"/>
    </location>
</feature>
<protein>
    <recommendedName>
        <fullName evidence="9">Histidine kinase/HSP90-like ATPase domain-containing protein</fullName>
    </recommendedName>
</protein>
<dbReference type="HAMAP" id="MF_00505">
    <property type="entry name" value="HSP90"/>
    <property type="match status" value="1"/>
</dbReference>